<dbReference type="EMBL" id="FTOH01000018">
    <property type="protein sequence ID" value="SIT20287.1"/>
    <property type="molecule type" value="Genomic_DNA"/>
</dbReference>
<sequence>MKKIINLLFLVACGAQAEIVFVNSDEANEGLNDLTPVEPVGGNSGETIGQQRAIVLQAAADIIEDALDISAPLEISIDFKSLTCTTSSDGSTSAILGVAGPTGIATDIASRTFTPNSLYNHLWTPLIVQAKSVFGVVQPSIRIPLGLQARS</sequence>
<dbReference type="Proteomes" id="UP000185639">
    <property type="component" value="Unassembled WGS sequence"/>
</dbReference>
<evidence type="ECO:0000313" key="2">
    <source>
        <dbReference type="EMBL" id="SIT20287.1"/>
    </source>
</evidence>
<feature type="signal peptide" evidence="1">
    <location>
        <begin position="1"/>
        <end position="17"/>
    </location>
</feature>
<name>A0A1N7QCJ6_9GAMM</name>
<feature type="non-terminal residue" evidence="2">
    <location>
        <position position="151"/>
    </location>
</feature>
<accession>A0A1N7QCJ6</accession>
<gene>
    <name evidence="2" type="ORF">SAMN05421686_11824</name>
</gene>
<dbReference type="RefSeq" id="WP_217693621.1">
    <property type="nucleotide sequence ID" value="NZ_FTOH01000018.1"/>
</dbReference>
<organism evidence="2 3">
    <name type="scientific">Thalassolituus maritimus</name>
    <dbReference type="NCBI Taxonomy" id="484498"/>
    <lineage>
        <taxon>Bacteria</taxon>
        <taxon>Pseudomonadati</taxon>
        <taxon>Pseudomonadota</taxon>
        <taxon>Gammaproteobacteria</taxon>
        <taxon>Oceanospirillales</taxon>
        <taxon>Oceanospirillaceae</taxon>
        <taxon>Thalassolituus</taxon>
    </lineage>
</organism>
<reference evidence="3" key="1">
    <citation type="submission" date="2017-01" db="EMBL/GenBank/DDBJ databases">
        <authorList>
            <person name="Varghese N."/>
            <person name="Submissions S."/>
        </authorList>
    </citation>
    <scope>NUCLEOTIDE SEQUENCE [LARGE SCALE GENOMIC DNA]</scope>
    <source>
        <strain evidence="3">DSM 24913</strain>
    </source>
</reference>
<evidence type="ECO:0000313" key="3">
    <source>
        <dbReference type="Proteomes" id="UP000185639"/>
    </source>
</evidence>
<feature type="chain" id="PRO_5012998322" evidence="1">
    <location>
        <begin position="18"/>
        <end position="151"/>
    </location>
</feature>
<keyword evidence="1" id="KW-0732">Signal</keyword>
<dbReference type="STRING" id="484498.SAMN05421686_11824"/>
<protein>
    <submittedName>
        <fullName evidence="2">Uncharacterized protein</fullName>
    </submittedName>
</protein>
<keyword evidence="3" id="KW-1185">Reference proteome</keyword>
<evidence type="ECO:0000256" key="1">
    <source>
        <dbReference type="SAM" id="SignalP"/>
    </source>
</evidence>
<dbReference type="AlphaFoldDB" id="A0A1N7QCJ6"/>
<proteinExistence type="predicted"/>